<keyword evidence="4" id="KW-1185">Reference proteome</keyword>
<feature type="region of interest" description="Disordered" evidence="1">
    <location>
        <begin position="189"/>
        <end position="208"/>
    </location>
</feature>
<feature type="compositionally biased region" description="Polar residues" evidence="1">
    <location>
        <begin position="168"/>
        <end position="181"/>
    </location>
</feature>
<dbReference type="OrthoDB" id="5360255at2759"/>
<evidence type="ECO:0000256" key="1">
    <source>
        <dbReference type="SAM" id="MobiDB-lite"/>
    </source>
</evidence>
<evidence type="ECO:0008006" key="5">
    <source>
        <dbReference type="Google" id="ProtNLM"/>
    </source>
</evidence>
<gene>
    <name evidence="3" type="ORF">AOQ84DRAFT_439514</name>
</gene>
<feature type="region of interest" description="Disordered" evidence="1">
    <location>
        <begin position="147"/>
        <end position="181"/>
    </location>
</feature>
<organism evidence="3 4">
    <name type="scientific">Glonium stellatum</name>
    <dbReference type="NCBI Taxonomy" id="574774"/>
    <lineage>
        <taxon>Eukaryota</taxon>
        <taxon>Fungi</taxon>
        <taxon>Dikarya</taxon>
        <taxon>Ascomycota</taxon>
        <taxon>Pezizomycotina</taxon>
        <taxon>Dothideomycetes</taxon>
        <taxon>Pleosporomycetidae</taxon>
        <taxon>Gloniales</taxon>
        <taxon>Gloniaceae</taxon>
        <taxon>Glonium</taxon>
    </lineage>
</organism>
<feature type="compositionally biased region" description="Polar residues" evidence="1">
    <location>
        <begin position="414"/>
        <end position="424"/>
    </location>
</feature>
<evidence type="ECO:0000256" key="2">
    <source>
        <dbReference type="SAM" id="SignalP"/>
    </source>
</evidence>
<protein>
    <recommendedName>
        <fullName evidence="5">Non-specific serine/threonine protein kinase</fullName>
    </recommendedName>
</protein>
<evidence type="ECO:0000313" key="3">
    <source>
        <dbReference type="EMBL" id="OCL08536.1"/>
    </source>
</evidence>
<dbReference type="Proteomes" id="UP000250140">
    <property type="component" value="Unassembled WGS sequence"/>
</dbReference>
<reference evidence="3 4" key="1">
    <citation type="journal article" date="2016" name="Nat. Commun.">
        <title>Ectomycorrhizal ecology is imprinted in the genome of the dominant symbiotic fungus Cenococcum geophilum.</title>
        <authorList>
            <consortium name="DOE Joint Genome Institute"/>
            <person name="Peter M."/>
            <person name="Kohler A."/>
            <person name="Ohm R.A."/>
            <person name="Kuo A."/>
            <person name="Krutzmann J."/>
            <person name="Morin E."/>
            <person name="Arend M."/>
            <person name="Barry K.W."/>
            <person name="Binder M."/>
            <person name="Choi C."/>
            <person name="Clum A."/>
            <person name="Copeland A."/>
            <person name="Grisel N."/>
            <person name="Haridas S."/>
            <person name="Kipfer T."/>
            <person name="LaButti K."/>
            <person name="Lindquist E."/>
            <person name="Lipzen A."/>
            <person name="Maire R."/>
            <person name="Meier B."/>
            <person name="Mihaltcheva S."/>
            <person name="Molinier V."/>
            <person name="Murat C."/>
            <person name="Poggeler S."/>
            <person name="Quandt C.A."/>
            <person name="Sperisen C."/>
            <person name="Tritt A."/>
            <person name="Tisserant E."/>
            <person name="Crous P.W."/>
            <person name="Henrissat B."/>
            <person name="Nehls U."/>
            <person name="Egli S."/>
            <person name="Spatafora J.W."/>
            <person name="Grigoriev I.V."/>
            <person name="Martin F.M."/>
        </authorList>
    </citation>
    <scope>NUCLEOTIDE SEQUENCE [LARGE SCALE GENOMIC DNA]</scope>
    <source>
        <strain evidence="3 4">CBS 207.34</strain>
    </source>
</reference>
<dbReference type="AlphaFoldDB" id="A0A8E2F0Z6"/>
<feature type="region of interest" description="Disordered" evidence="1">
    <location>
        <begin position="448"/>
        <end position="510"/>
    </location>
</feature>
<accession>A0A8E2F0Z6</accession>
<keyword evidence="2" id="KW-0732">Signal</keyword>
<feature type="signal peptide" evidence="2">
    <location>
        <begin position="1"/>
        <end position="16"/>
    </location>
</feature>
<feature type="region of interest" description="Disordered" evidence="1">
    <location>
        <begin position="391"/>
        <end position="429"/>
    </location>
</feature>
<dbReference type="GO" id="GO:0007131">
    <property type="term" value="P:reciprocal meiotic recombination"/>
    <property type="evidence" value="ECO:0007669"/>
    <property type="project" value="InterPro"/>
</dbReference>
<dbReference type="Pfam" id="PF03525">
    <property type="entry name" value="Meiotic_rec114"/>
    <property type="match status" value="1"/>
</dbReference>
<dbReference type="EMBL" id="KV749638">
    <property type="protein sequence ID" value="OCL08536.1"/>
    <property type="molecule type" value="Genomic_DNA"/>
</dbReference>
<feature type="compositionally biased region" description="Polar residues" evidence="1">
    <location>
        <begin position="189"/>
        <end position="199"/>
    </location>
</feature>
<name>A0A8E2F0Z6_9PEZI</name>
<sequence length="587" mass="64443">MATSLISLPLLKFSHALDASSETEKFSWKHTTQNLFVVFDSFRSGPGLSSKTMKIVQGSQTLESVDVEEKIKNAVDVVESMRKYGLEIRNEQLPISVLVRCPLLAVRCNLPDSKVLRLQLKFTSDNDFKIVYDLLIEMGCRIAHSVPPSKSTTYTNTENAGPPYPASSLASFSSRPGLTSTQGVEINNQKASIPPSFSQGPDIMPSVESTRPQTVQTQLPLQISQLTTYEKCTDRSELYRNVHSAEYPVENSRSINNEQLIYSSRDHQNASSGPSPSHVYRSSTLPSHAIVEADRSVRPSSSSDASGRVSSVHFIQGQQQRYENAGRTPVLPLTLSSSASNSVERMANSTASIARTQYSNLQTITENEAISSQRPWTAPRSQTVDALTQLIPPRRELPFQRSSTAQKTRVAPIENSSRPSSSTADLPALPKPNFVVDVARAARPTITHHQHTNSHNNQQQAGHLNSVGNSNPNSQQVPPPVSNSSRGLDKQNFSTSSDLQSSSTLGFSTSRATVGQSETVYLDRIVAQISAEVASAETGNLTAYAARPADERRTVINDWMMQHIEDDDFLTLCQDVWGCWRRIGLGL</sequence>
<dbReference type="InterPro" id="IPR004354">
    <property type="entry name" value="Meiotic_Rec114"/>
</dbReference>
<feature type="compositionally biased region" description="Polar residues" evidence="1">
    <location>
        <begin position="148"/>
        <end position="159"/>
    </location>
</feature>
<proteinExistence type="predicted"/>
<feature type="compositionally biased region" description="Low complexity" evidence="1">
    <location>
        <begin position="493"/>
        <end position="508"/>
    </location>
</feature>
<feature type="chain" id="PRO_5034676845" description="Non-specific serine/threonine protein kinase" evidence="2">
    <location>
        <begin position="17"/>
        <end position="587"/>
    </location>
</feature>
<evidence type="ECO:0000313" key="4">
    <source>
        <dbReference type="Proteomes" id="UP000250140"/>
    </source>
</evidence>